<dbReference type="CDD" id="cd04647">
    <property type="entry name" value="LbH_MAT_like"/>
    <property type="match status" value="1"/>
</dbReference>
<dbReference type="PROSITE" id="PS00101">
    <property type="entry name" value="HEXAPEP_TRANSFERASES"/>
    <property type="match status" value="1"/>
</dbReference>
<evidence type="ECO:0000313" key="6">
    <source>
        <dbReference type="Proteomes" id="UP000199441"/>
    </source>
</evidence>
<accession>A0A1H2W5N0</accession>
<reference evidence="6" key="1">
    <citation type="submission" date="2016-10" db="EMBL/GenBank/DDBJ databases">
        <authorList>
            <person name="Varghese N."/>
            <person name="Submissions S."/>
        </authorList>
    </citation>
    <scope>NUCLEOTIDE SEQUENCE [LARGE SCALE GENOMIC DNA]</scope>
    <source>
        <strain evidence="6">DSM 26922</strain>
    </source>
</reference>
<evidence type="ECO:0000256" key="2">
    <source>
        <dbReference type="ARBA" id="ARBA00022679"/>
    </source>
</evidence>
<evidence type="ECO:0000313" key="5">
    <source>
        <dbReference type="EMBL" id="SDW75858.1"/>
    </source>
</evidence>
<name>A0A1H2W5N0_9RHOB</name>
<dbReference type="InterPro" id="IPR001451">
    <property type="entry name" value="Hexapep"/>
</dbReference>
<dbReference type="Gene3D" id="2.160.10.10">
    <property type="entry name" value="Hexapeptide repeat proteins"/>
    <property type="match status" value="1"/>
</dbReference>
<evidence type="ECO:0000256" key="3">
    <source>
        <dbReference type="ARBA" id="ARBA00022737"/>
    </source>
</evidence>
<protein>
    <submittedName>
        <fullName evidence="5">Hexapeptide repeat of succinyl-transferase</fullName>
    </submittedName>
</protein>
<dbReference type="SUPFAM" id="SSF51161">
    <property type="entry name" value="Trimeric LpxA-like enzymes"/>
    <property type="match status" value="1"/>
</dbReference>
<dbReference type="EMBL" id="FNOI01000002">
    <property type="protein sequence ID" value="SDW75858.1"/>
    <property type="molecule type" value="Genomic_DNA"/>
</dbReference>
<keyword evidence="4" id="KW-0012">Acyltransferase</keyword>
<dbReference type="Pfam" id="PF14602">
    <property type="entry name" value="Hexapep_2"/>
    <property type="match status" value="1"/>
</dbReference>
<dbReference type="GO" id="GO:0016746">
    <property type="term" value="F:acyltransferase activity"/>
    <property type="evidence" value="ECO:0007669"/>
    <property type="project" value="UniProtKB-KW"/>
</dbReference>
<keyword evidence="2 5" id="KW-0808">Transferase</keyword>
<dbReference type="AlphaFoldDB" id="A0A1H2W5N0"/>
<evidence type="ECO:0000256" key="4">
    <source>
        <dbReference type="ARBA" id="ARBA00023315"/>
    </source>
</evidence>
<dbReference type="PANTHER" id="PTHR43300">
    <property type="entry name" value="ACETYLTRANSFERASE"/>
    <property type="match status" value="1"/>
</dbReference>
<dbReference type="Proteomes" id="UP000199441">
    <property type="component" value="Unassembled WGS sequence"/>
</dbReference>
<proteinExistence type="inferred from homology"/>
<dbReference type="STRING" id="670155.SAMN04488001_1727"/>
<keyword evidence="3" id="KW-0677">Repeat</keyword>
<organism evidence="5 6">
    <name type="scientific">Litoreibacter albidus</name>
    <dbReference type="NCBI Taxonomy" id="670155"/>
    <lineage>
        <taxon>Bacteria</taxon>
        <taxon>Pseudomonadati</taxon>
        <taxon>Pseudomonadota</taxon>
        <taxon>Alphaproteobacteria</taxon>
        <taxon>Rhodobacterales</taxon>
        <taxon>Roseobacteraceae</taxon>
        <taxon>Litoreibacter</taxon>
    </lineage>
</organism>
<dbReference type="InterPro" id="IPR018357">
    <property type="entry name" value="Hexapep_transf_CS"/>
</dbReference>
<comment type="similarity">
    <text evidence="1">Belongs to the transferase hexapeptide repeat family.</text>
</comment>
<dbReference type="InterPro" id="IPR011004">
    <property type="entry name" value="Trimer_LpxA-like_sf"/>
</dbReference>
<dbReference type="OrthoDB" id="9815592at2"/>
<evidence type="ECO:0000256" key="1">
    <source>
        <dbReference type="ARBA" id="ARBA00007274"/>
    </source>
</evidence>
<gene>
    <name evidence="5" type="ORF">SAMN04488001_1727</name>
</gene>
<keyword evidence="6" id="KW-1185">Reference proteome</keyword>
<sequence>MHRFNHSLGDEITTLSCQNAGTPLEDLSRAPAAAPLKARRRGLNRLQWLRRILVASKRAVCVRVFGMDIHPTAELSLSARLDRTFPIGVHIGAKSYVAFDACILSHDRTRGLYAHTRIGSNCFVGARSIVLPGVCVGDGAIIAAGAVVTKDVPARSIAAGNPAQIIRRDIATGAFGRLKNADDLEAALARDQLT</sequence>
<dbReference type="InterPro" id="IPR050179">
    <property type="entry name" value="Trans_hexapeptide_repeat"/>
</dbReference>